<evidence type="ECO:0000256" key="3">
    <source>
        <dbReference type="ARBA" id="ARBA00023002"/>
    </source>
</evidence>
<dbReference type="PROSITE" id="PS00671">
    <property type="entry name" value="D_2_HYDROXYACID_DH_3"/>
    <property type="match status" value="1"/>
</dbReference>
<dbReference type="InterPro" id="IPR036291">
    <property type="entry name" value="NAD(P)-bd_dom_sf"/>
</dbReference>
<dbReference type="Gene3D" id="3.40.50.720">
    <property type="entry name" value="NAD(P)-binding Rossmann-like Domain"/>
    <property type="match status" value="2"/>
</dbReference>
<name>A0A7V5HXQ9_UNCAE</name>
<dbReference type="GO" id="GO:0008652">
    <property type="term" value="P:amino acid biosynthetic process"/>
    <property type="evidence" value="ECO:0007669"/>
    <property type="project" value="UniProtKB-KW"/>
</dbReference>
<dbReference type="InterPro" id="IPR050857">
    <property type="entry name" value="D-2-hydroxyacid_DH"/>
</dbReference>
<dbReference type="SUPFAM" id="SSF52283">
    <property type="entry name" value="Formate/glycerate dehydrogenase catalytic domain-like"/>
    <property type="match status" value="1"/>
</dbReference>
<dbReference type="CDD" id="cd12172">
    <property type="entry name" value="PGDH_like_2"/>
    <property type="match status" value="1"/>
</dbReference>
<gene>
    <name evidence="8" type="ORF">ENL39_00055</name>
</gene>
<evidence type="ECO:0000256" key="2">
    <source>
        <dbReference type="ARBA" id="ARBA00022605"/>
    </source>
</evidence>
<dbReference type="InterPro" id="IPR029753">
    <property type="entry name" value="D-isomer_DH_CS"/>
</dbReference>
<reference evidence="8" key="1">
    <citation type="journal article" date="2020" name="mSystems">
        <title>Genome- and Community-Level Interaction Insights into Carbon Utilization and Element Cycling Functions of Hydrothermarchaeota in Hydrothermal Sediment.</title>
        <authorList>
            <person name="Zhou Z."/>
            <person name="Liu Y."/>
            <person name="Xu W."/>
            <person name="Pan J."/>
            <person name="Luo Z.H."/>
            <person name="Li M."/>
        </authorList>
    </citation>
    <scope>NUCLEOTIDE SEQUENCE [LARGE SCALE GENOMIC DNA]</scope>
    <source>
        <strain evidence="8">HyVt-92</strain>
    </source>
</reference>
<evidence type="ECO:0000256" key="5">
    <source>
        <dbReference type="RuleBase" id="RU003719"/>
    </source>
</evidence>
<keyword evidence="3 5" id="KW-0560">Oxidoreductase</keyword>
<dbReference type="InterPro" id="IPR006140">
    <property type="entry name" value="D-isomer_DH_NAD-bd"/>
</dbReference>
<dbReference type="GO" id="GO:0051287">
    <property type="term" value="F:NAD binding"/>
    <property type="evidence" value="ECO:0007669"/>
    <property type="project" value="InterPro"/>
</dbReference>
<keyword evidence="2" id="KW-0028">Amino-acid biosynthesis</keyword>
<dbReference type="InterPro" id="IPR029752">
    <property type="entry name" value="D-isomer_DH_CS1"/>
</dbReference>
<feature type="domain" description="D-isomer specific 2-hydroxyacid dehydrogenase NAD-binding" evidence="7">
    <location>
        <begin position="113"/>
        <end position="285"/>
    </location>
</feature>
<dbReference type="AlphaFoldDB" id="A0A7V5HXQ9"/>
<evidence type="ECO:0000256" key="4">
    <source>
        <dbReference type="ARBA" id="ARBA00023027"/>
    </source>
</evidence>
<dbReference type="InterPro" id="IPR006139">
    <property type="entry name" value="D-isomer_2_OHA_DH_cat_dom"/>
</dbReference>
<comment type="caution">
    <text evidence="8">The sequence shown here is derived from an EMBL/GenBank/DDBJ whole genome shotgun (WGS) entry which is preliminary data.</text>
</comment>
<dbReference type="GO" id="GO:0016616">
    <property type="term" value="F:oxidoreductase activity, acting on the CH-OH group of donors, NAD or NADP as acceptor"/>
    <property type="evidence" value="ECO:0007669"/>
    <property type="project" value="InterPro"/>
</dbReference>
<evidence type="ECO:0000259" key="7">
    <source>
        <dbReference type="Pfam" id="PF02826"/>
    </source>
</evidence>
<keyword evidence="4" id="KW-0520">NAD</keyword>
<evidence type="ECO:0000313" key="8">
    <source>
        <dbReference type="EMBL" id="HHF97870.1"/>
    </source>
</evidence>
<accession>A0A7V5HXQ9</accession>
<dbReference type="SUPFAM" id="SSF51735">
    <property type="entry name" value="NAD(P)-binding Rossmann-fold domains"/>
    <property type="match status" value="1"/>
</dbReference>
<dbReference type="Pfam" id="PF02826">
    <property type="entry name" value="2-Hacid_dh_C"/>
    <property type="match status" value="1"/>
</dbReference>
<dbReference type="PANTHER" id="PTHR42789:SF1">
    <property type="entry name" value="D-ISOMER SPECIFIC 2-HYDROXYACID DEHYDROGENASE FAMILY PROTEIN (AFU_ORTHOLOGUE AFUA_6G10090)"/>
    <property type="match status" value="1"/>
</dbReference>
<organism evidence="8">
    <name type="scientific">Aerophobetes bacterium</name>
    <dbReference type="NCBI Taxonomy" id="2030807"/>
    <lineage>
        <taxon>Bacteria</taxon>
        <taxon>Candidatus Aerophobota</taxon>
    </lineage>
</organism>
<dbReference type="FunFam" id="3.40.50.720:FF:000203">
    <property type="entry name" value="D-3-phosphoglycerate dehydrogenase (SerA)"/>
    <property type="match status" value="1"/>
</dbReference>
<dbReference type="Pfam" id="PF00389">
    <property type="entry name" value="2-Hacid_dh"/>
    <property type="match status" value="1"/>
</dbReference>
<dbReference type="PANTHER" id="PTHR42789">
    <property type="entry name" value="D-ISOMER SPECIFIC 2-HYDROXYACID DEHYDROGENASE FAMILY PROTEIN (AFU_ORTHOLOGUE AFUA_6G10090)"/>
    <property type="match status" value="1"/>
</dbReference>
<evidence type="ECO:0000256" key="1">
    <source>
        <dbReference type="ARBA" id="ARBA00005854"/>
    </source>
</evidence>
<dbReference type="EMBL" id="DRTT01000002">
    <property type="protein sequence ID" value="HHF97870.1"/>
    <property type="molecule type" value="Genomic_DNA"/>
</dbReference>
<comment type="similarity">
    <text evidence="1 5">Belongs to the D-isomer specific 2-hydroxyacid dehydrogenase family.</text>
</comment>
<sequence>MSVKVLITSLSFGKVVKEPVRFLEAKGYKLLWNEVGRPLTDAELSERVRGVDALIVGSDKVGEKTFSFADKLKIVARYGVGIDNVDVKKATQKKIIVTNTPAANFDAVADLTFGLILASARFIPQADREVKEGGWRRFYGYSVWGKTLGIVGMGNIGLAVAKRARGFNMEVLYTDIRENPEAEKIGARKVELDFLLKNSDFVSLHLPLTSKTRNFIGEKELSSMKPTSFLINTARGGIVDEKALYRYLKEKKIAGAALDTYSEEPPPRNCPILSLDNVITTPHIGAYTYEALYNMGMMAAESVVEAIEGRRPKYIINPEVYDSSF</sequence>
<feature type="domain" description="D-isomer specific 2-hydroxyacid dehydrogenase catalytic" evidence="6">
    <location>
        <begin position="16"/>
        <end position="317"/>
    </location>
</feature>
<protein>
    <submittedName>
        <fullName evidence="8">Hydroxyacid dehydrogenase</fullName>
    </submittedName>
</protein>
<dbReference type="Proteomes" id="UP000886070">
    <property type="component" value="Unassembled WGS sequence"/>
</dbReference>
<dbReference type="PROSITE" id="PS00670">
    <property type="entry name" value="D_2_HYDROXYACID_DH_2"/>
    <property type="match status" value="1"/>
</dbReference>
<proteinExistence type="inferred from homology"/>
<evidence type="ECO:0000259" key="6">
    <source>
        <dbReference type="Pfam" id="PF00389"/>
    </source>
</evidence>
<dbReference type="PROSITE" id="PS00065">
    <property type="entry name" value="D_2_HYDROXYACID_DH_1"/>
    <property type="match status" value="1"/>
</dbReference>